<evidence type="ECO:0000256" key="4">
    <source>
        <dbReference type="ARBA" id="ARBA00022840"/>
    </source>
</evidence>
<dbReference type="PANTHER" id="PTHR47973">
    <property type="entry name" value="CYSTEINE-RICH RECEPTOR-LIKE PROTEIN KINASE 3"/>
    <property type="match status" value="1"/>
</dbReference>
<keyword evidence="4" id="KW-0067">ATP-binding</keyword>
<dbReference type="Pfam" id="PF00069">
    <property type="entry name" value="Pkinase"/>
    <property type="match status" value="1"/>
</dbReference>
<dbReference type="InterPro" id="IPR011009">
    <property type="entry name" value="Kinase-like_dom_sf"/>
</dbReference>
<dbReference type="GO" id="GO:0005524">
    <property type="term" value="F:ATP binding"/>
    <property type="evidence" value="ECO:0007669"/>
    <property type="project" value="UniProtKB-KW"/>
</dbReference>
<evidence type="ECO:0000256" key="1">
    <source>
        <dbReference type="ARBA" id="ARBA00022679"/>
    </source>
</evidence>
<evidence type="ECO:0000256" key="2">
    <source>
        <dbReference type="ARBA" id="ARBA00022741"/>
    </source>
</evidence>
<dbReference type="SUPFAM" id="SSF56112">
    <property type="entry name" value="Protein kinase-like (PK-like)"/>
    <property type="match status" value="1"/>
</dbReference>
<keyword evidence="8" id="KW-1185">Reference proteome</keyword>
<name>A0A5B7EZ28_PORTR</name>
<dbReference type="EMBL" id="VSRR010004025">
    <property type="protein sequence ID" value="MPC38268.1"/>
    <property type="molecule type" value="Genomic_DNA"/>
</dbReference>
<dbReference type="InterPro" id="IPR000719">
    <property type="entry name" value="Prot_kinase_dom"/>
</dbReference>
<dbReference type="PROSITE" id="PS00108">
    <property type="entry name" value="PROTEIN_KINASE_ST"/>
    <property type="match status" value="1"/>
</dbReference>
<protein>
    <submittedName>
        <fullName evidence="7">Interleukin-1 receptor-associated kinase 4</fullName>
    </submittedName>
</protein>
<evidence type="ECO:0000313" key="8">
    <source>
        <dbReference type="Proteomes" id="UP000324222"/>
    </source>
</evidence>
<feature type="domain" description="Protein kinase" evidence="6">
    <location>
        <begin position="1"/>
        <end position="202"/>
    </location>
</feature>
<proteinExistence type="predicted"/>
<dbReference type="InterPro" id="IPR008271">
    <property type="entry name" value="Ser/Thr_kinase_AS"/>
</dbReference>
<dbReference type="InterPro" id="IPR052059">
    <property type="entry name" value="CR_Ser/Thr_kinase"/>
</dbReference>
<keyword evidence="1" id="KW-0808">Transferase</keyword>
<dbReference type="AlphaFoldDB" id="A0A5B7EZ28"/>
<accession>A0A5B7EZ28</accession>
<dbReference type="PROSITE" id="PS50011">
    <property type="entry name" value="PROTEIN_KINASE_DOM"/>
    <property type="match status" value="1"/>
</dbReference>
<keyword evidence="7" id="KW-0675">Receptor</keyword>
<organism evidence="7 8">
    <name type="scientific">Portunus trituberculatus</name>
    <name type="common">Swimming crab</name>
    <name type="synonym">Neptunus trituberculatus</name>
    <dbReference type="NCBI Taxonomy" id="210409"/>
    <lineage>
        <taxon>Eukaryota</taxon>
        <taxon>Metazoa</taxon>
        <taxon>Ecdysozoa</taxon>
        <taxon>Arthropoda</taxon>
        <taxon>Crustacea</taxon>
        <taxon>Multicrustacea</taxon>
        <taxon>Malacostraca</taxon>
        <taxon>Eumalacostraca</taxon>
        <taxon>Eucarida</taxon>
        <taxon>Decapoda</taxon>
        <taxon>Pleocyemata</taxon>
        <taxon>Brachyura</taxon>
        <taxon>Eubrachyura</taxon>
        <taxon>Portunoidea</taxon>
        <taxon>Portunidae</taxon>
        <taxon>Portuninae</taxon>
        <taxon>Portunus</taxon>
    </lineage>
</organism>
<feature type="compositionally biased region" description="Basic residues" evidence="5">
    <location>
        <begin position="175"/>
        <end position="189"/>
    </location>
</feature>
<keyword evidence="2" id="KW-0547">Nucleotide-binding</keyword>
<evidence type="ECO:0000313" key="7">
    <source>
        <dbReference type="EMBL" id="MPC38268.1"/>
    </source>
</evidence>
<dbReference type="GO" id="GO:0004672">
    <property type="term" value="F:protein kinase activity"/>
    <property type="evidence" value="ECO:0007669"/>
    <property type="project" value="InterPro"/>
</dbReference>
<evidence type="ECO:0000259" key="6">
    <source>
        <dbReference type="PROSITE" id="PS50011"/>
    </source>
</evidence>
<evidence type="ECO:0000256" key="5">
    <source>
        <dbReference type="SAM" id="MobiDB-lite"/>
    </source>
</evidence>
<evidence type="ECO:0000256" key="3">
    <source>
        <dbReference type="ARBA" id="ARBA00022777"/>
    </source>
</evidence>
<comment type="caution">
    <text evidence="7">The sequence shown here is derived from an EMBL/GenBank/DDBJ whole genome shotgun (WGS) entry which is preliminary data.</text>
</comment>
<dbReference type="Proteomes" id="UP000324222">
    <property type="component" value="Unassembled WGS sequence"/>
</dbReference>
<feature type="region of interest" description="Disordered" evidence="5">
    <location>
        <begin position="147"/>
        <end position="194"/>
    </location>
</feature>
<feature type="region of interest" description="Disordered" evidence="5">
    <location>
        <begin position="225"/>
        <end position="251"/>
    </location>
</feature>
<sequence>MQGGSPPLGWQLRVSIGEGTAQGIVYLHTHQERPLVHRDIKSANILLDEHFTPKVGDFGLVRLGSGGTHTATLIKTTTVFGTSAYMAPEAFRGDISVKMDTFSFGILSFVQESEAEPSELLDEKAGQWNHGVAVHLFGLADLCTERRGRDSRSVPGGPGGPPGRGSPGSDGWVSRTHRPLHHKPQRHNNTRLSTAPRATQLFEEQLSPGWRVGWPGPHPRQCCAAKAGGAGPGPGGPPRVRPGPGGTARRCVWAGRPPGGYAVDPGWI</sequence>
<gene>
    <name evidence="7" type="primary">IRAK4_0</name>
    <name evidence="7" type="ORF">E2C01_031774</name>
</gene>
<reference evidence="7 8" key="1">
    <citation type="submission" date="2019-05" db="EMBL/GenBank/DDBJ databases">
        <title>Another draft genome of Portunus trituberculatus and its Hox gene families provides insights of decapod evolution.</title>
        <authorList>
            <person name="Jeong J.-H."/>
            <person name="Song I."/>
            <person name="Kim S."/>
            <person name="Choi T."/>
            <person name="Kim D."/>
            <person name="Ryu S."/>
            <person name="Kim W."/>
        </authorList>
    </citation>
    <scope>NUCLEOTIDE SEQUENCE [LARGE SCALE GENOMIC DNA]</scope>
    <source>
        <tissue evidence="7">Muscle</tissue>
    </source>
</reference>
<dbReference type="Gene3D" id="1.10.510.10">
    <property type="entry name" value="Transferase(Phosphotransferase) domain 1"/>
    <property type="match status" value="1"/>
</dbReference>
<keyword evidence="3 7" id="KW-0418">Kinase</keyword>